<name>A0A915LUG2_MELJA</name>
<sequence length="332" mass="37519">MGLNSNSNQQPIIRATDGYDTYHFKQKDFQSEWLNCDQANFSHNFVNTYYINFYDPPNKPYCKLRASPLEIADIFEDKLSDIEKDVDQFMKIVFADSEGIAIHGGWIGNKSGFQILNSNNKNEMGEGQRRENALGKPPKYPKANLMARQSAVMPYSTFHSTGENSTMSFGSTQKKIDVDSLPDTHELVFNNQIKLYENALIWAKIKQMQNIGGDANGINIASQKINEQFHQRPHQNNINPFQQHVLENVPQIAGAAHASSNPDKGKRIVDSDSEQPRRRARNTYENLRDGVVIGKGDGSGSEAMNSQHLSGNSELNQEEDEDLIQKMIDELY</sequence>
<feature type="compositionally biased region" description="Basic and acidic residues" evidence="1">
    <location>
        <begin position="263"/>
        <end position="277"/>
    </location>
</feature>
<dbReference type="WBParaSite" id="scaffold16987_cov157.g18466">
    <property type="protein sequence ID" value="scaffold16987_cov157.g18466"/>
    <property type="gene ID" value="scaffold16987_cov157.g18466"/>
</dbReference>
<proteinExistence type="predicted"/>
<evidence type="ECO:0000256" key="1">
    <source>
        <dbReference type="SAM" id="MobiDB-lite"/>
    </source>
</evidence>
<organism evidence="2 3">
    <name type="scientific">Meloidogyne javanica</name>
    <name type="common">Root-knot nematode worm</name>
    <dbReference type="NCBI Taxonomy" id="6303"/>
    <lineage>
        <taxon>Eukaryota</taxon>
        <taxon>Metazoa</taxon>
        <taxon>Ecdysozoa</taxon>
        <taxon>Nematoda</taxon>
        <taxon>Chromadorea</taxon>
        <taxon>Rhabditida</taxon>
        <taxon>Tylenchina</taxon>
        <taxon>Tylenchomorpha</taxon>
        <taxon>Tylenchoidea</taxon>
        <taxon>Meloidogynidae</taxon>
        <taxon>Meloidogyninae</taxon>
        <taxon>Meloidogyne</taxon>
        <taxon>Meloidogyne incognita group</taxon>
    </lineage>
</organism>
<keyword evidence="2" id="KW-1185">Reference proteome</keyword>
<feature type="compositionally biased region" description="Polar residues" evidence="1">
    <location>
        <begin position="302"/>
        <end position="315"/>
    </location>
</feature>
<protein>
    <submittedName>
        <fullName evidence="3">Uncharacterized protein</fullName>
    </submittedName>
</protein>
<evidence type="ECO:0000313" key="2">
    <source>
        <dbReference type="Proteomes" id="UP000887561"/>
    </source>
</evidence>
<feature type="region of interest" description="Disordered" evidence="1">
    <location>
        <begin position="256"/>
        <end position="319"/>
    </location>
</feature>
<accession>A0A915LUG2</accession>
<reference evidence="3" key="1">
    <citation type="submission" date="2022-11" db="UniProtKB">
        <authorList>
            <consortium name="WormBaseParasite"/>
        </authorList>
    </citation>
    <scope>IDENTIFICATION</scope>
</reference>
<dbReference type="AlphaFoldDB" id="A0A915LUG2"/>
<evidence type="ECO:0000313" key="3">
    <source>
        <dbReference type="WBParaSite" id="scaffold16987_cov157.g18466"/>
    </source>
</evidence>
<dbReference type="Proteomes" id="UP000887561">
    <property type="component" value="Unplaced"/>
</dbReference>